<dbReference type="Proteomes" id="UP000011991">
    <property type="component" value="Unassembled WGS sequence"/>
</dbReference>
<organism evidence="3 4">
    <name type="scientific">Rhodopirellula maiorica SM1</name>
    <dbReference type="NCBI Taxonomy" id="1265738"/>
    <lineage>
        <taxon>Bacteria</taxon>
        <taxon>Pseudomonadati</taxon>
        <taxon>Planctomycetota</taxon>
        <taxon>Planctomycetia</taxon>
        <taxon>Pirellulales</taxon>
        <taxon>Pirellulaceae</taxon>
        <taxon>Novipirellula</taxon>
    </lineage>
</organism>
<gene>
    <name evidence="3" type="ORF">RMSM_03302</name>
</gene>
<dbReference type="GO" id="GO:0004713">
    <property type="term" value="F:protein tyrosine kinase activity"/>
    <property type="evidence" value="ECO:0007669"/>
    <property type="project" value="TreeGrafter"/>
</dbReference>
<evidence type="ECO:0000256" key="2">
    <source>
        <dbReference type="ARBA" id="ARBA00022840"/>
    </source>
</evidence>
<keyword evidence="1" id="KW-0547">Nucleotide-binding</keyword>
<dbReference type="PANTHER" id="PTHR32309:SF13">
    <property type="entry name" value="FERRIC ENTEROBACTIN TRANSPORT PROTEIN FEPE"/>
    <property type="match status" value="1"/>
</dbReference>
<dbReference type="EC" id="2.7.10.-" evidence="3"/>
<dbReference type="InterPro" id="IPR005702">
    <property type="entry name" value="Wzc-like_C"/>
</dbReference>
<reference evidence="3 4" key="1">
    <citation type="journal article" date="2013" name="Mar. Genomics">
        <title>Expression of sulfatases in Rhodopirellula baltica and the diversity of sulfatases in the genus Rhodopirellula.</title>
        <authorList>
            <person name="Wegner C.E."/>
            <person name="Richter-Heitmann T."/>
            <person name="Klindworth A."/>
            <person name="Klockow C."/>
            <person name="Richter M."/>
            <person name="Achstetter T."/>
            <person name="Glockner F.O."/>
            <person name="Harder J."/>
        </authorList>
    </citation>
    <scope>NUCLEOTIDE SEQUENCE [LARGE SCALE GENOMIC DNA]</scope>
    <source>
        <strain evidence="3 4">SM1</strain>
    </source>
</reference>
<dbReference type="PANTHER" id="PTHR32309">
    <property type="entry name" value="TYROSINE-PROTEIN KINASE"/>
    <property type="match status" value="1"/>
</dbReference>
<dbReference type="InterPro" id="IPR033756">
    <property type="entry name" value="YlxH/NBP35"/>
</dbReference>
<keyword evidence="4" id="KW-1185">Reference proteome</keyword>
<sequence length="549" mass="61399">MLPAIYLERQMQLEASDLHQVERQEDLADRSMWRNDSKQLQAHERLLEARIRLQGLKERLGKQLFPLVEEEKLLSNQYGDSYPSLRELRKKINQIRDLYDEQIKSVEAEIALESRFVAGSAIGISASETRAPDAATNATDAMESNESRLAELIDSYISSLQQDLADLDATDLTLASQYQSMTQRMEQHRAKVRESELYQNEHDHLMDEIALTQRRYDALISQLGQFDINKDYGTYRTTVISPPSTPSRIAPNALMITLTSGMIGLLCVFGWVGCAEIADRTYHNPDAIRDLGLPILAKIPERNRDRKRFQPRQPQTLCTVHEPESADAEAYRSVRTALDCINHTGTNMVIQVTSPMAGDGKSTLAANLAVSIAQSGKRVLLMDTNLRTPTMHNLFSSANHIGLSTLLSGHSTPRDVIREVNTAGLYLLTAGPLPKRPADLIALQRFARFIDWLRDRFQFVIIDTPPILLASESRVISVLSDGVLLTVRSHHNDPAETQQACELLEIAGANVLGVVVNETTCGTCRRRSFAPPQIMNTSAVPTAIKRRVH</sequence>
<dbReference type="NCBIfam" id="TIGR01007">
    <property type="entry name" value="eps_fam"/>
    <property type="match status" value="1"/>
</dbReference>
<dbReference type="Pfam" id="PF10609">
    <property type="entry name" value="ParA"/>
    <property type="match status" value="1"/>
</dbReference>
<keyword evidence="2" id="KW-0067">ATP-binding</keyword>
<dbReference type="SUPFAM" id="SSF52540">
    <property type="entry name" value="P-loop containing nucleoside triphosphate hydrolases"/>
    <property type="match status" value="1"/>
</dbReference>
<dbReference type="InterPro" id="IPR050445">
    <property type="entry name" value="Bact_polysacc_biosynth/exp"/>
</dbReference>
<evidence type="ECO:0000256" key="1">
    <source>
        <dbReference type="ARBA" id="ARBA00022741"/>
    </source>
</evidence>
<dbReference type="InterPro" id="IPR027417">
    <property type="entry name" value="P-loop_NTPase"/>
</dbReference>
<dbReference type="Gene3D" id="3.40.50.300">
    <property type="entry name" value="P-loop containing nucleotide triphosphate hydrolases"/>
    <property type="match status" value="1"/>
</dbReference>
<comment type="caution">
    <text evidence="3">The sequence shown here is derived from an EMBL/GenBank/DDBJ whole genome shotgun (WGS) entry which is preliminary data.</text>
</comment>
<evidence type="ECO:0000313" key="3">
    <source>
        <dbReference type="EMBL" id="EMI19769.1"/>
    </source>
</evidence>
<dbReference type="CDD" id="cd05387">
    <property type="entry name" value="BY-kinase"/>
    <property type="match status" value="1"/>
</dbReference>
<proteinExistence type="predicted"/>
<name>M5S0T6_9BACT</name>
<dbReference type="AlphaFoldDB" id="M5S0T6"/>
<dbReference type="EMBL" id="ANOG01000483">
    <property type="protein sequence ID" value="EMI19769.1"/>
    <property type="molecule type" value="Genomic_DNA"/>
</dbReference>
<protein>
    <submittedName>
        <fullName evidence="3">Exopolysaccharide synthesis protein</fullName>
        <ecNumber evidence="3">2.7.10.-</ecNumber>
    </submittedName>
</protein>
<dbReference type="PATRIC" id="fig|1265738.3.peg.3292"/>
<keyword evidence="3" id="KW-0808">Transferase</keyword>
<evidence type="ECO:0000313" key="4">
    <source>
        <dbReference type="Proteomes" id="UP000011991"/>
    </source>
</evidence>
<dbReference type="GO" id="GO:0005886">
    <property type="term" value="C:plasma membrane"/>
    <property type="evidence" value="ECO:0007669"/>
    <property type="project" value="TreeGrafter"/>
</dbReference>
<dbReference type="GO" id="GO:0005524">
    <property type="term" value="F:ATP binding"/>
    <property type="evidence" value="ECO:0007669"/>
    <property type="project" value="UniProtKB-KW"/>
</dbReference>
<accession>M5S0T6</accession>